<name>A0AA37Q226_9MYCO</name>
<proteinExistence type="predicted"/>
<dbReference type="AlphaFoldDB" id="A0AA37Q226"/>
<sequence length="71" mass="7918">MPRPERIWTLLPGTRVIAVCQSPDPAFSYGTNVYVSWAPGKFGYVFWDSVAITDRTPDKNEAIGVWALKAC</sequence>
<dbReference type="Proteomes" id="UP001165663">
    <property type="component" value="Unassembled WGS sequence"/>
</dbReference>
<reference evidence="1" key="1">
    <citation type="submission" date="2022-07" db="EMBL/GenBank/DDBJ databases">
        <title>Mycobacterium kiyosense sp. nov., scotochromogenic slow-glowing species isolated from respiratory specimens.</title>
        <authorList>
            <person name="Fukano H."/>
            <person name="Kazumi Y."/>
            <person name="Sakagami N."/>
            <person name="Ato M."/>
            <person name="Mitarai S."/>
            <person name="Hoshino Y."/>
        </authorList>
    </citation>
    <scope>NUCLEOTIDE SEQUENCE</scope>
    <source>
        <strain evidence="1">SRL2020-028</strain>
    </source>
</reference>
<evidence type="ECO:0000313" key="2">
    <source>
        <dbReference type="Proteomes" id="UP001165663"/>
    </source>
</evidence>
<dbReference type="EMBL" id="BRXE01000195">
    <property type="protein sequence ID" value="GLB86833.1"/>
    <property type="molecule type" value="Genomic_DNA"/>
</dbReference>
<gene>
    <name evidence="1" type="ORF">SRL2020028_60890</name>
</gene>
<protein>
    <submittedName>
        <fullName evidence="1">Uncharacterized protein</fullName>
    </submittedName>
</protein>
<comment type="caution">
    <text evidence="1">The sequence shown here is derived from an EMBL/GenBank/DDBJ whole genome shotgun (WGS) entry which is preliminary data.</text>
</comment>
<organism evidence="1 2">
    <name type="scientific">Mycobacterium kiyosense</name>
    <dbReference type="NCBI Taxonomy" id="2871094"/>
    <lineage>
        <taxon>Bacteria</taxon>
        <taxon>Bacillati</taxon>
        <taxon>Actinomycetota</taxon>
        <taxon>Actinomycetes</taxon>
        <taxon>Mycobacteriales</taxon>
        <taxon>Mycobacteriaceae</taxon>
        <taxon>Mycobacterium</taxon>
    </lineage>
</organism>
<accession>A0AA37Q226</accession>
<evidence type="ECO:0000313" key="1">
    <source>
        <dbReference type="EMBL" id="GLB86833.1"/>
    </source>
</evidence>